<accession>A0A101T0A2</accession>
<keyword evidence="3" id="KW-1185">Reference proteome</keyword>
<dbReference type="EMBL" id="LMWX01000029">
    <property type="protein sequence ID" value="KUN83406.1"/>
    <property type="molecule type" value="Genomic_DNA"/>
</dbReference>
<evidence type="ECO:0000313" key="3">
    <source>
        <dbReference type="Proteomes" id="UP000053024"/>
    </source>
</evidence>
<protein>
    <submittedName>
        <fullName evidence="2">Uncharacterized protein</fullName>
    </submittedName>
</protein>
<dbReference type="STRING" id="285568.AQJ66_19030"/>
<sequence>MGHFSFHPADPGARGPAPQEPRPVEPGRWPRFEAALAVVNRDLAATLPDEPPLVLMLCPSAEDDWPDQIHVALSDGRWQGNAVHPQGPETSDEPDDAFTVLGMVADAAQESVTELLWTVWPLCPYHRIGVHPRPAGTAADWDRSGWAGSGPLVWWCRGAHGGDCHDLSAVGDLAAALPGKQRRELRRRKLRDRRS</sequence>
<organism evidence="2 3">
    <name type="scientific">Streptomyces bungoensis</name>
    <dbReference type="NCBI Taxonomy" id="285568"/>
    <lineage>
        <taxon>Bacteria</taxon>
        <taxon>Bacillati</taxon>
        <taxon>Actinomycetota</taxon>
        <taxon>Actinomycetes</taxon>
        <taxon>Kitasatosporales</taxon>
        <taxon>Streptomycetaceae</taxon>
        <taxon>Streptomyces</taxon>
    </lineage>
</organism>
<dbReference type="AlphaFoldDB" id="A0A101T0A2"/>
<name>A0A101T0A2_9ACTN</name>
<proteinExistence type="predicted"/>
<dbReference type="Proteomes" id="UP000053024">
    <property type="component" value="Unassembled WGS sequence"/>
</dbReference>
<evidence type="ECO:0000256" key="1">
    <source>
        <dbReference type="SAM" id="MobiDB-lite"/>
    </source>
</evidence>
<feature type="region of interest" description="Disordered" evidence="1">
    <location>
        <begin position="1"/>
        <end position="27"/>
    </location>
</feature>
<gene>
    <name evidence="2" type="ORF">AQJ66_19030</name>
</gene>
<evidence type="ECO:0000313" key="2">
    <source>
        <dbReference type="EMBL" id="KUN83406.1"/>
    </source>
</evidence>
<comment type="caution">
    <text evidence="2">The sequence shown here is derived from an EMBL/GenBank/DDBJ whole genome shotgun (WGS) entry which is preliminary data.</text>
</comment>
<dbReference type="OrthoDB" id="3213067at2"/>
<reference evidence="2 3" key="1">
    <citation type="submission" date="2015-10" db="EMBL/GenBank/DDBJ databases">
        <title>Draft genome sequence of Streptomyces bungoensis DSM 41781, type strain for the species Streptomyces bungoensis.</title>
        <authorList>
            <person name="Ruckert C."/>
            <person name="Winkler A."/>
            <person name="Kalinowski J."/>
            <person name="Kampfer P."/>
            <person name="Glaeser S."/>
        </authorList>
    </citation>
    <scope>NUCLEOTIDE SEQUENCE [LARGE SCALE GENOMIC DNA]</scope>
    <source>
        <strain evidence="2 3">DSM 41781</strain>
    </source>
</reference>